<organism evidence="9 10">
    <name type="scientific">Eshraghiella crossota DSM 2876</name>
    <dbReference type="NCBI Taxonomy" id="511680"/>
    <lineage>
        <taxon>Bacteria</taxon>
        <taxon>Bacillati</taxon>
        <taxon>Bacillota</taxon>
        <taxon>Clostridia</taxon>
        <taxon>Lachnospirales</taxon>
        <taxon>Lachnospiraceae</taxon>
        <taxon>Eshraghiella</taxon>
    </lineage>
</organism>
<name>D4S2Y1_9FIRM</name>
<keyword evidence="6" id="KW-0239">DNA-directed DNA polymerase</keyword>
<dbReference type="InterPro" id="IPR015199">
    <property type="entry name" value="DNA_pol_III_delta_C"/>
</dbReference>
<dbReference type="STRING" id="45851.BHV86_01355"/>
<evidence type="ECO:0000256" key="1">
    <source>
        <dbReference type="ARBA" id="ARBA00012417"/>
    </source>
</evidence>
<dbReference type="AlphaFoldDB" id="D4S2Y1"/>
<comment type="caution">
    <text evidence="9">The sequence shown here is derived from an EMBL/GenBank/DDBJ whole genome shotgun (WGS) entry which is preliminary data.</text>
</comment>
<evidence type="ECO:0000256" key="5">
    <source>
        <dbReference type="ARBA" id="ARBA00022705"/>
    </source>
</evidence>
<gene>
    <name evidence="9" type="ORF">BUTYVIB_02493</name>
</gene>
<dbReference type="SUPFAM" id="SSF52540">
    <property type="entry name" value="P-loop containing nucleoside triphosphate hydrolases"/>
    <property type="match status" value="1"/>
</dbReference>
<dbReference type="Gene3D" id="3.40.50.300">
    <property type="entry name" value="P-loop containing nucleotide triphosphate hydrolases"/>
    <property type="match status" value="1"/>
</dbReference>
<dbReference type="EMBL" id="ABWN01000042">
    <property type="protein sequence ID" value="EFF67410.1"/>
    <property type="molecule type" value="Genomic_DNA"/>
</dbReference>
<dbReference type="SMART" id="SM00382">
    <property type="entry name" value="AAA"/>
    <property type="match status" value="1"/>
</dbReference>
<dbReference type="PANTHER" id="PTHR11669:SF8">
    <property type="entry name" value="DNA POLYMERASE III SUBUNIT DELTA"/>
    <property type="match status" value="1"/>
</dbReference>
<dbReference type="GO" id="GO:0009360">
    <property type="term" value="C:DNA polymerase III complex"/>
    <property type="evidence" value="ECO:0007669"/>
    <property type="project" value="InterPro"/>
</dbReference>
<evidence type="ECO:0000256" key="4">
    <source>
        <dbReference type="ARBA" id="ARBA00022695"/>
    </source>
</evidence>
<dbReference type="CDD" id="cd00009">
    <property type="entry name" value="AAA"/>
    <property type="match status" value="1"/>
</dbReference>
<evidence type="ECO:0000256" key="2">
    <source>
        <dbReference type="ARBA" id="ARBA00014363"/>
    </source>
</evidence>
<evidence type="ECO:0000259" key="8">
    <source>
        <dbReference type="SMART" id="SM00382"/>
    </source>
</evidence>
<evidence type="ECO:0000256" key="3">
    <source>
        <dbReference type="ARBA" id="ARBA00022679"/>
    </source>
</evidence>
<dbReference type="GO" id="GO:0003677">
    <property type="term" value="F:DNA binding"/>
    <property type="evidence" value="ECO:0007669"/>
    <property type="project" value="InterPro"/>
</dbReference>
<dbReference type="Proteomes" id="UP000006238">
    <property type="component" value="Unassembled WGS sequence"/>
</dbReference>
<evidence type="ECO:0000313" key="9">
    <source>
        <dbReference type="EMBL" id="EFF67410.1"/>
    </source>
</evidence>
<dbReference type="GO" id="GO:0006261">
    <property type="term" value="P:DNA-templated DNA replication"/>
    <property type="evidence" value="ECO:0007669"/>
    <property type="project" value="TreeGrafter"/>
</dbReference>
<keyword evidence="4" id="KW-0548">Nucleotidyltransferase</keyword>
<accession>D4S2Y1</accession>
<sequence length="329" mass="37444">MSEYSKIIGHENIISQLISAVSMSKINHAYIFNGPDGSGKNMLAKAFAQALLCEKQGPEGCGECHFCKQTESGSNPDLIYIRHSKENIISVDDIRESLVQDIQIKPYNGLYKVYIIDEAEKLTVQAQNALLKTIEEPPEYSVIIFLTNNADIFLQTILSRCIVFNLKPLRDDVITDYLIKTYKIADYEAKVCSSFAQGILGKAIRLFESEDFNGVKEAAVRLVKNIYSYEIYDLIEEVKMISQNKVNINDFIDILEMWYRDVILFKVTKDPNNLIFKDEINYIRKSASKSSYEGLENIINGCEIAKSRIKANVNFDLAIELMLLNIKEN</sequence>
<dbReference type="InterPro" id="IPR027417">
    <property type="entry name" value="P-loop_NTPase"/>
</dbReference>
<evidence type="ECO:0000256" key="7">
    <source>
        <dbReference type="ARBA" id="ARBA00049244"/>
    </source>
</evidence>
<protein>
    <recommendedName>
        <fullName evidence="2">DNA polymerase III subunit delta'</fullName>
        <ecNumber evidence="1">2.7.7.7</ecNumber>
    </recommendedName>
</protein>
<keyword evidence="10" id="KW-1185">Reference proteome</keyword>
<evidence type="ECO:0000313" key="10">
    <source>
        <dbReference type="Proteomes" id="UP000006238"/>
    </source>
</evidence>
<comment type="catalytic activity">
    <reaction evidence="7">
        <text>DNA(n) + a 2'-deoxyribonucleoside 5'-triphosphate = DNA(n+1) + diphosphate</text>
        <dbReference type="Rhea" id="RHEA:22508"/>
        <dbReference type="Rhea" id="RHEA-COMP:17339"/>
        <dbReference type="Rhea" id="RHEA-COMP:17340"/>
        <dbReference type="ChEBI" id="CHEBI:33019"/>
        <dbReference type="ChEBI" id="CHEBI:61560"/>
        <dbReference type="ChEBI" id="CHEBI:173112"/>
        <dbReference type="EC" id="2.7.7.7"/>
    </reaction>
</comment>
<dbReference type="eggNOG" id="COG2812">
    <property type="taxonomic scope" value="Bacteria"/>
</dbReference>
<dbReference type="RefSeq" id="WP_005604706.1">
    <property type="nucleotide sequence ID" value="NZ_GG663525.1"/>
</dbReference>
<dbReference type="GO" id="GO:0003887">
    <property type="term" value="F:DNA-directed DNA polymerase activity"/>
    <property type="evidence" value="ECO:0007669"/>
    <property type="project" value="UniProtKB-KW"/>
</dbReference>
<dbReference type="GeneID" id="98917089"/>
<dbReference type="Pfam" id="PF09115">
    <property type="entry name" value="DNApol3-delta_C"/>
    <property type="match status" value="1"/>
</dbReference>
<feature type="domain" description="AAA+ ATPase" evidence="8">
    <location>
        <begin position="26"/>
        <end position="169"/>
    </location>
</feature>
<evidence type="ECO:0000256" key="6">
    <source>
        <dbReference type="ARBA" id="ARBA00022932"/>
    </source>
</evidence>
<reference evidence="9 10" key="1">
    <citation type="submission" date="2010-02" db="EMBL/GenBank/DDBJ databases">
        <authorList>
            <person name="Weinstock G."/>
            <person name="Sodergren E."/>
            <person name="Clifton S."/>
            <person name="Fulton L."/>
            <person name="Fulton B."/>
            <person name="Courtney L."/>
            <person name="Fronick C."/>
            <person name="Harrison M."/>
            <person name="Strong C."/>
            <person name="Farmer C."/>
            <person name="Delahaunty K."/>
            <person name="Markovic C."/>
            <person name="Hall O."/>
            <person name="Minx P."/>
            <person name="Tomlinson C."/>
            <person name="Mitreva M."/>
            <person name="Nelson J."/>
            <person name="Hou S."/>
            <person name="Wollam A."/>
            <person name="Pepin K.H."/>
            <person name="Johnson M."/>
            <person name="Bhonagiri V."/>
            <person name="Zhang X."/>
            <person name="Suruliraj S."/>
            <person name="Warren W."/>
            <person name="Chinwalla A."/>
            <person name="Mardis E.R."/>
            <person name="Wilson R.K."/>
        </authorList>
    </citation>
    <scope>NUCLEOTIDE SEQUENCE [LARGE SCALE GENOMIC DNA]</scope>
    <source>
        <strain evidence="9 10">DSM 2876</strain>
    </source>
</reference>
<dbReference type="EC" id="2.7.7.7" evidence="1"/>
<dbReference type="InterPro" id="IPR003593">
    <property type="entry name" value="AAA+_ATPase"/>
</dbReference>
<dbReference type="PANTHER" id="PTHR11669">
    <property type="entry name" value="REPLICATION FACTOR C / DNA POLYMERASE III GAMMA-TAU SUBUNIT"/>
    <property type="match status" value="1"/>
</dbReference>
<dbReference type="Pfam" id="PF13177">
    <property type="entry name" value="DNA_pol3_delta2"/>
    <property type="match status" value="1"/>
</dbReference>
<proteinExistence type="predicted"/>
<dbReference type="InterPro" id="IPR050238">
    <property type="entry name" value="DNA_Rep/Repair_Clamp_Loader"/>
</dbReference>
<keyword evidence="3" id="KW-0808">Transferase</keyword>
<dbReference type="HOGENOM" id="CLU_006229_4_0_9"/>
<keyword evidence="5" id="KW-0235">DNA replication</keyword>